<organism evidence="2 3">
    <name type="scientific">Ensete ventricosum</name>
    <name type="common">Abyssinian banana</name>
    <name type="synonym">Musa ensete</name>
    <dbReference type="NCBI Taxonomy" id="4639"/>
    <lineage>
        <taxon>Eukaryota</taxon>
        <taxon>Viridiplantae</taxon>
        <taxon>Streptophyta</taxon>
        <taxon>Embryophyta</taxon>
        <taxon>Tracheophyta</taxon>
        <taxon>Spermatophyta</taxon>
        <taxon>Magnoliopsida</taxon>
        <taxon>Liliopsida</taxon>
        <taxon>Zingiberales</taxon>
        <taxon>Musaceae</taxon>
        <taxon>Ensete</taxon>
    </lineage>
</organism>
<gene>
    <name evidence="2" type="ORF">B296_00044064</name>
</gene>
<dbReference type="Proteomes" id="UP000287651">
    <property type="component" value="Unassembled WGS sequence"/>
</dbReference>
<dbReference type="AlphaFoldDB" id="A0A426ZCD7"/>
<reference evidence="2 3" key="1">
    <citation type="journal article" date="2014" name="Agronomy (Basel)">
        <title>A Draft Genome Sequence for Ensete ventricosum, the Drought-Tolerant Tree Against Hunger.</title>
        <authorList>
            <person name="Harrison J."/>
            <person name="Moore K.A."/>
            <person name="Paszkiewicz K."/>
            <person name="Jones T."/>
            <person name="Grant M."/>
            <person name="Ambacheew D."/>
            <person name="Muzemil S."/>
            <person name="Studholme D.J."/>
        </authorList>
    </citation>
    <scope>NUCLEOTIDE SEQUENCE [LARGE SCALE GENOMIC DNA]</scope>
</reference>
<feature type="compositionally biased region" description="Acidic residues" evidence="1">
    <location>
        <begin position="51"/>
        <end position="61"/>
    </location>
</feature>
<evidence type="ECO:0000313" key="2">
    <source>
        <dbReference type="EMBL" id="RRT61623.1"/>
    </source>
</evidence>
<evidence type="ECO:0000256" key="1">
    <source>
        <dbReference type="SAM" id="MobiDB-lite"/>
    </source>
</evidence>
<evidence type="ECO:0000313" key="3">
    <source>
        <dbReference type="Proteomes" id="UP000287651"/>
    </source>
</evidence>
<feature type="region of interest" description="Disordered" evidence="1">
    <location>
        <begin position="1"/>
        <end position="23"/>
    </location>
</feature>
<feature type="region of interest" description="Disordered" evidence="1">
    <location>
        <begin position="39"/>
        <end position="61"/>
    </location>
</feature>
<accession>A0A426ZCD7</accession>
<dbReference type="EMBL" id="AMZH03007317">
    <property type="protein sequence ID" value="RRT61623.1"/>
    <property type="molecule type" value="Genomic_DNA"/>
</dbReference>
<protein>
    <submittedName>
        <fullName evidence="2">Uncharacterized protein</fullName>
    </submittedName>
</protein>
<sequence length="136" mass="15419">MRVDFPPWEDGDPTGGHRYHPPRGRCHTMRGQLLLIEPIDDSKHEEKDLEHEDEVMEEDPQPTDCIVQTLVGYANPQAMKVGGFLKQQPITILIDNGSTNNFMNSKVVARMVLYIEDCRRFDVKVANASAIEDARA</sequence>
<proteinExistence type="predicted"/>
<feature type="compositionally biased region" description="Basic and acidic residues" evidence="1">
    <location>
        <begin position="40"/>
        <end position="50"/>
    </location>
</feature>
<comment type="caution">
    <text evidence="2">The sequence shown here is derived from an EMBL/GenBank/DDBJ whole genome shotgun (WGS) entry which is preliminary data.</text>
</comment>
<name>A0A426ZCD7_ENSVE</name>